<evidence type="ECO:0000256" key="5">
    <source>
        <dbReference type="ARBA" id="ARBA00022475"/>
    </source>
</evidence>
<keyword evidence="8" id="KW-0442">Lipid degradation</keyword>
<evidence type="ECO:0000313" key="17">
    <source>
        <dbReference type="Proteomes" id="UP001481413"/>
    </source>
</evidence>
<comment type="caution">
    <text evidence="16">The sequence shown here is derived from an EMBL/GenBank/DDBJ whole genome shotgun (WGS) entry which is preliminary data.</text>
</comment>
<evidence type="ECO:0000313" key="16">
    <source>
        <dbReference type="EMBL" id="GAA6146773.1"/>
    </source>
</evidence>
<evidence type="ECO:0000256" key="6">
    <source>
        <dbReference type="ARBA" id="ARBA00022519"/>
    </source>
</evidence>
<gene>
    <name evidence="16" type="ORF">NBRC116585_28920</name>
</gene>
<reference evidence="16 17" key="1">
    <citation type="submission" date="2024-04" db="EMBL/GenBank/DDBJ databases">
        <title>Draft genome sequence of Thalassolituus maritimus NBRC 116585.</title>
        <authorList>
            <person name="Miyakawa T."/>
            <person name="Kusuya Y."/>
            <person name="Miura T."/>
        </authorList>
    </citation>
    <scope>NUCLEOTIDE SEQUENCE [LARGE SCALE GENOMIC DNA]</scope>
    <source>
        <strain evidence="16 17">5NW40-0001</strain>
    </source>
</reference>
<name>A0ABQ0A2Z2_9GAMM</name>
<dbReference type="InterPro" id="IPR004961">
    <property type="entry name" value="Lipase_chaperone"/>
</dbReference>
<evidence type="ECO:0000256" key="2">
    <source>
        <dbReference type="ARBA" id="ARBA00004383"/>
    </source>
</evidence>
<keyword evidence="12" id="KW-0143">Chaperone</keyword>
<dbReference type="Pfam" id="PF03280">
    <property type="entry name" value="Lipase_chap"/>
    <property type="match status" value="1"/>
</dbReference>
<dbReference type="RefSeq" id="WP_353295984.1">
    <property type="nucleotide sequence ID" value="NZ_BAABWH010000010.1"/>
</dbReference>
<keyword evidence="11" id="KW-0472">Membrane</keyword>
<organism evidence="16 17">
    <name type="scientific">Thalassolituus maritimus</name>
    <dbReference type="NCBI Taxonomy" id="484498"/>
    <lineage>
        <taxon>Bacteria</taxon>
        <taxon>Pseudomonadati</taxon>
        <taxon>Pseudomonadota</taxon>
        <taxon>Gammaproteobacteria</taxon>
        <taxon>Oceanospirillales</taxon>
        <taxon>Oceanospirillaceae</taxon>
        <taxon>Thalassolituus</taxon>
    </lineage>
</organism>
<dbReference type="Proteomes" id="UP001481413">
    <property type="component" value="Unassembled WGS sequence"/>
</dbReference>
<keyword evidence="6" id="KW-0997">Cell inner membrane</keyword>
<accession>A0ABQ0A2Z2</accession>
<evidence type="ECO:0000256" key="8">
    <source>
        <dbReference type="ARBA" id="ARBA00022963"/>
    </source>
</evidence>
<comment type="subcellular location">
    <subcellularLocation>
        <location evidence="2">Cell inner membrane</location>
        <topology evidence="2">Single-pass membrane protein</topology>
        <orientation evidence="2">Periplasmic side</orientation>
    </subcellularLocation>
</comment>
<evidence type="ECO:0000256" key="14">
    <source>
        <dbReference type="ARBA" id="ARBA00031542"/>
    </source>
</evidence>
<evidence type="ECO:0000256" key="12">
    <source>
        <dbReference type="ARBA" id="ARBA00023186"/>
    </source>
</evidence>
<proteinExistence type="inferred from homology"/>
<sequence length="329" mass="37322">MMKSVVIVAMGVLLMAAMTAGYYRFFPDSSVVILSGDSESHQSLPSSNKNLLAATFQQAATFRGAQPDGRLLVIDGRLLINRDLRLWMDYYLSAVGEVSLDDIVEYMKAQMRTLPEPANREALDLLQAYLSYLASISEYDEIAGRKIAYSNIEELTARQQWVMDLRRLYFDNVTVEAFFAADEAIDDFTLKRLELLQEGASPGEISALETRLPQPVQVARRQAASVQDSLQLRHQHSDPATLRQARSERFGHDAAERLAQLDEERAIWMSRLQQYHRFTQDQRGELDYEVIVQAYRDQHFSVAEQRRLDAALISLQTARQPLGVGSVED</sequence>
<comment type="similarity">
    <text evidence="3">Belongs to the lipase chaperone family.</text>
</comment>
<evidence type="ECO:0000256" key="10">
    <source>
        <dbReference type="ARBA" id="ARBA00023098"/>
    </source>
</evidence>
<evidence type="ECO:0000256" key="11">
    <source>
        <dbReference type="ARBA" id="ARBA00023136"/>
    </source>
</evidence>
<keyword evidence="10" id="KW-0443">Lipid metabolism</keyword>
<keyword evidence="5" id="KW-1003">Cell membrane</keyword>
<evidence type="ECO:0000256" key="3">
    <source>
        <dbReference type="ARBA" id="ARBA00010358"/>
    </source>
</evidence>
<dbReference type="SUPFAM" id="SSF158855">
    <property type="entry name" value="Lipase chaperone-like"/>
    <property type="match status" value="1"/>
</dbReference>
<keyword evidence="17" id="KW-1185">Reference proteome</keyword>
<protein>
    <recommendedName>
        <fullName evidence="4">Lipase chaperone</fullName>
    </recommendedName>
    <alternativeName>
        <fullName evidence="15">Lipase foldase</fullName>
    </alternativeName>
    <alternativeName>
        <fullName evidence="13">Lipase helper protein</fullName>
    </alternativeName>
    <alternativeName>
        <fullName evidence="14">Lipase modulator</fullName>
    </alternativeName>
</protein>
<keyword evidence="9" id="KW-1133">Transmembrane helix</keyword>
<comment type="function">
    <text evidence="1">May be involved in the folding of the extracellular lipase during its passage through the periplasm.</text>
</comment>
<evidence type="ECO:0000256" key="4">
    <source>
        <dbReference type="ARBA" id="ARBA00019692"/>
    </source>
</evidence>
<dbReference type="EMBL" id="BAABWH010000010">
    <property type="protein sequence ID" value="GAA6146773.1"/>
    <property type="molecule type" value="Genomic_DNA"/>
</dbReference>
<keyword evidence="7" id="KW-0812">Transmembrane</keyword>
<evidence type="ECO:0000256" key="15">
    <source>
        <dbReference type="ARBA" id="ARBA00033028"/>
    </source>
</evidence>
<evidence type="ECO:0000256" key="9">
    <source>
        <dbReference type="ARBA" id="ARBA00022989"/>
    </source>
</evidence>
<evidence type="ECO:0000256" key="7">
    <source>
        <dbReference type="ARBA" id="ARBA00022692"/>
    </source>
</evidence>
<evidence type="ECO:0000256" key="13">
    <source>
        <dbReference type="ARBA" id="ARBA00030948"/>
    </source>
</evidence>
<evidence type="ECO:0000256" key="1">
    <source>
        <dbReference type="ARBA" id="ARBA00003280"/>
    </source>
</evidence>